<dbReference type="InterPro" id="IPR011042">
    <property type="entry name" value="6-blade_b-propeller_TolB-like"/>
</dbReference>
<name>A0A098BT31_9NOCA</name>
<sequence length="382" mass="38303">MTRRARVGGSRRMRTTVASIVGLLALTTSCARFDDATTTPFTPEPSFDAGAELEPLEPPTATTTTGAPPTPPGPCQDPDPAVVATCLDTTGGLVTLPDGGSALVAERRTGRILRVAPQTEPVEVATVPVDGSGDGGLLDLALSPTYDEDRLLYAYITTPTDNRVVRLAAGDVPKPVFTGIPRGASGNAGALEFTSPTDLVVLTGNAGDAAAAADPGSLAGKLLRMPVPAPGAAATPSVVLSGIGTAGDVCRDPAGNLWITDRTVLEDRLQRVDVDGAVSASPAWTWPERPGVAGCAAGADAVAVSLTDGKAVAVVAVDPGTGAVTAAPVTAVQDRYGRLGGAAVGGDGQLWVSTVNKSGGEPGPNDDRVVLIQFPAGGGGFD</sequence>
<reference evidence="4 5" key="1">
    <citation type="journal article" date="2014" name="Genome Announc.">
        <title>Draft Genome Sequence of Propane- and Butane-Oxidizing Actinobacterium Rhodococcus ruber IEGM 231.</title>
        <authorList>
            <person name="Ivshina I.B."/>
            <person name="Kuyukina M.S."/>
            <person name="Krivoruchko A.V."/>
            <person name="Barbe V."/>
            <person name="Fischer C."/>
        </authorList>
    </citation>
    <scope>NUCLEOTIDE SEQUENCE [LARGE SCALE GENOMIC DNA]</scope>
</reference>
<dbReference type="SUPFAM" id="SSF101898">
    <property type="entry name" value="NHL repeat"/>
    <property type="match status" value="1"/>
</dbReference>
<evidence type="ECO:0000256" key="2">
    <source>
        <dbReference type="SAM" id="SignalP"/>
    </source>
</evidence>
<evidence type="ECO:0000259" key="3">
    <source>
        <dbReference type="Pfam" id="PF07995"/>
    </source>
</evidence>
<dbReference type="EMBL" id="CCSD01000103">
    <property type="protein sequence ID" value="CDZ91894.1"/>
    <property type="molecule type" value="Genomic_DNA"/>
</dbReference>
<evidence type="ECO:0000313" key="5">
    <source>
        <dbReference type="Proteomes" id="UP000042997"/>
    </source>
</evidence>
<dbReference type="Proteomes" id="UP000042997">
    <property type="component" value="Unassembled WGS sequence"/>
</dbReference>
<evidence type="ECO:0000256" key="1">
    <source>
        <dbReference type="SAM" id="MobiDB-lite"/>
    </source>
</evidence>
<proteinExistence type="predicted"/>
<protein>
    <recommendedName>
        <fullName evidence="3">Glucose/Sorbosone dehydrogenase domain-containing protein</fullName>
    </recommendedName>
</protein>
<feature type="signal peptide" evidence="2">
    <location>
        <begin position="1"/>
        <end position="33"/>
    </location>
</feature>
<dbReference type="InterPro" id="IPR012938">
    <property type="entry name" value="Glc/Sorbosone_DH"/>
</dbReference>
<dbReference type="Pfam" id="PF07995">
    <property type="entry name" value="GSDH"/>
    <property type="match status" value="1"/>
</dbReference>
<dbReference type="eggNOG" id="COG2133">
    <property type="taxonomic scope" value="Bacteria"/>
</dbReference>
<feature type="region of interest" description="Disordered" evidence="1">
    <location>
        <begin position="36"/>
        <end position="77"/>
    </location>
</feature>
<feature type="domain" description="Glucose/Sorbosone dehydrogenase" evidence="3">
    <location>
        <begin position="92"/>
        <end position="226"/>
    </location>
</feature>
<gene>
    <name evidence="4" type="ORF">RHRU231_880090</name>
</gene>
<dbReference type="PROSITE" id="PS51257">
    <property type="entry name" value="PROKAR_LIPOPROTEIN"/>
    <property type="match status" value="1"/>
</dbReference>
<evidence type="ECO:0000313" key="4">
    <source>
        <dbReference type="EMBL" id="CDZ91894.1"/>
    </source>
</evidence>
<organism evidence="4 5">
    <name type="scientific">Rhodococcus ruber</name>
    <dbReference type="NCBI Taxonomy" id="1830"/>
    <lineage>
        <taxon>Bacteria</taxon>
        <taxon>Bacillati</taxon>
        <taxon>Actinomycetota</taxon>
        <taxon>Actinomycetes</taxon>
        <taxon>Mycobacteriales</taxon>
        <taxon>Nocardiaceae</taxon>
        <taxon>Rhodococcus</taxon>
    </lineage>
</organism>
<keyword evidence="2" id="KW-0732">Signal</keyword>
<accession>A0A098BT31</accession>
<feature type="compositionally biased region" description="Pro residues" evidence="1">
    <location>
        <begin position="68"/>
        <end position="77"/>
    </location>
</feature>
<feature type="chain" id="PRO_5001933207" description="Glucose/Sorbosone dehydrogenase domain-containing protein" evidence="2">
    <location>
        <begin position="34"/>
        <end position="382"/>
    </location>
</feature>
<dbReference type="AlphaFoldDB" id="A0A098BT31"/>
<dbReference type="Gene3D" id="2.120.10.30">
    <property type="entry name" value="TolB, C-terminal domain"/>
    <property type="match status" value="1"/>
</dbReference>
<feature type="compositionally biased region" description="Low complexity" evidence="1">
    <location>
        <begin position="49"/>
        <end position="67"/>
    </location>
</feature>